<accession>A0A955L262</accession>
<evidence type="ECO:0000256" key="8">
    <source>
        <dbReference type="HAMAP-Rule" id="MF_01595"/>
    </source>
</evidence>
<dbReference type="SUPFAM" id="SSF55666">
    <property type="entry name" value="Ribonuclease PH domain 2-like"/>
    <property type="match status" value="2"/>
</dbReference>
<dbReference type="InterPro" id="IPR036456">
    <property type="entry name" value="PNPase_PH_RNA-bd_sf"/>
</dbReference>
<keyword evidence="2 8" id="KW-0963">Cytoplasm</keyword>
<evidence type="ECO:0000256" key="2">
    <source>
        <dbReference type="ARBA" id="ARBA00022490"/>
    </source>
</evidence>
<comment type="catalytic activity">
    <reaction evidence="8">
        <text>RNA(n+1) + phosphate = RNA(n) + a ribonucleoside 5'-diphosphate</text>
        <dbReference type="Rhea" id="RHEA:22096"/>
        <dbReference type="Rhea" id="RHEA-COMP:14527"/>
        <dbReference type="Rhea" id="RHEA-COMP:17342"/>
        <dbReference type="ChEBI" id="CHEBI:43474"/>
        <dbReference type="ChEBI" id="CHEBI:57930"/>
        <dbReference type="ChEBI" id="CHEBI:140395"/>
        <dbReference type="EC" id="2.7.7.8"/>
    </reaction>
</comment>
<dbReference type="EC" id="2.7.7.8" evidence="8"/>
<dbReference type="SUPFAM" id="SSF46915">
    <property type="entry name" value="Polynucleotide phosphorylase/guanosine pentaphosphate synthase (PNPase/GPSI), domain 3"/>
    <property type="match status" value="1"/>
</dbReference>
<comment type="cofactor">
    <cofactor evidence="8">
        <name>Mg(2+)</name>
        <dbReference type="ChEBI" id="CHEBI:18420"/>
    </cofactor>
</comment>
<protein>
    <recommendedName>
        <fullName evidence="8">Polyribonucleotide nucleotidyltransferase</fullName>
        <ecNumber evidence="8">2.7.7.8</ecNumber>
    </recommendedName>
    <alternativeName>
        <fullName evidence="8">Polynucleotide phosphorylase</fullName>
        <shortName evidence="8">PNPase</shortName>
    </alternativeName>
</protein>
<dbReference type="Pfam" id="PF00013">
    <property type="entry name" value="KH_1"/>
    <property type="match status" value="1"/>
</dbReference>
<dbReference type="EMBL" id="JAGQLJ010000085">
    <property type="protein sequence ID" value="MCA9381346.1"/>
    <property type="molecule type" value="Genomic_DNA"/>
</dbReference>
<dbReference type="Pfam" id="PF01138">
    <property type="entry name" value="RNase_PH"/>
    <property type="match status" value="2"/>
</dbReference>
<dbReference type="Gene3D" id="3.30.230.70">
    <property type="entry name" value="GHMP Kinase, N-terminal domain"/>
    <property type="match status" value="2"/>
</dbReference>
<proteinExistence type="inferred from homology"/>
<feature type="binding site" evidence="8">
    <location>
        <position position="500"/>
    </location>
    <ligand>
        <name>Mg(2+)</name>
        <dbReference type="ChEBI" id="CHEBI:18420"/>
    </ligand>
</feature>
<evidence type="ECO:0000259" key="9">
    <source>
        <dbReference type="PROSITE" id="PS50126"/>
    </source>
</evidence>
<dbReference type="GO" id="GO:0003723">
    <property type="term" value="F:RNA binding"/>
    <property type="evidence" value="ECO:0007669"/>
    <property type="project" value="UniProtKB-UniRule"/>
</dbReference>
<evidence type="ECO:0000256" key="3">
    <source>
        <dbReference type="ARBA" id="ARBA00022679"/>
    </source>
</evidence>
<dbReference type="GO" id="GO:0000287">
    <property type="term" value="F:magnesium ion binding"/>
    <property type="evidence" value="ECO:0007669"/>
    <property type="project" value="UniProtKB-UniRule"/>
</dbReference>
<dbReference type="SMART" id="SM00322">
    <property type="entry name" value="KH"/>
    <property type="match status" value="1"/>
</dbReference>
<dbReference type="InterPro" id="IPR003029">
    <property type="entry name" value="S1_domain"/>
</dbReference>
<evidence type="ECO:0000313" key="10">
    <source>
        <dbReference type="EMBL" id="MCA9381346.1"/>
    </source>
</evidence>
<dbReference type="NCBIfam" id="NF008805">
    <property type="entry name" value="PRK11824.1"/>
    <property type="match status" value="1"/>
</dbReference>
<dbReference type="FunFam" id="2.40.50.140:FF:000023">
    <property type="entry name" value="Polyribonucleotide nucleotidyltransferase"/>
    <property type="match status" value="1"/>
</dbReference>
<keyword evidence="3 8" id="KW-0808">Transferase</keyword>
<dbReference type="Pfam" id="PF00575">
    <property type="entry name" value="S1"/>
    <property type="match status" value="1"/>
</dbReference>
<dbReference type="Gene3D" id="3.30.1370.10">
    <property type="entry name" value="K Homology domain, type 1"/>
    <property type="match status" value="1"/>
</dbReference>
<evidence type="ECO:0000313" key="11">
    <source>
        <dbReference type="Proteomes" id="UP000775877"/>
    </source>
</evidence>
<dbReference type="InterPro" id="IPR015848">
    <property type="entry name" value="PNPase_PH_RNA-bd_bac/org-type"/>
</dbReference>
<keyword evidence="5 8" id="KW-0479">Metal-binding</keyword>
<dbReference type="PIRSF" id="PIRSF005499">
    <property type="entry name" value="PNPase"/>
    <property type="match status" value="1"/>
</dbReference>
<dbReference type="Gene3D" id="2.40.50.140">
    <property type="entry name" value="Nucleic acid-binding proteins"/>
    <property type="match status" value="1"/>
</dbReference>
<comment type="similarity">
    <text evidence="1 8">Belongs to the polyribonucleotide nucleotidyltransferase family.</text>
</comment>
<dbReference type="GO" id="GO:0006402">
    <property type="term" value="P:mRNA catabolic process"/>
    <property type="evidence" value="ECO:0007669"/>
    <property type="project" value="UniProtKB-UniRule"/>
</dbReference>
<comment type="function">
    <text evidence="8">Involved in mRNA degradation. Catalyzes the phosphorolysis of single-stranded polyribonucleotides processively in the 3'- to 5'-direction.</text>
</comment>
<dbReference type="AlphaFoldDB" id="A0A955L262"/>
<dbReference type="InterPro" id="IPR001247">
    <property type="entry name" value="ExoRNase_PH_dom1"/>
</dbReference>
<dbReference type="CDD" id="cd02393">
    <property type="entry name" value="KH-I_PNPase"/>
    <property type="match status" value="1"/>
</dbReference>
<evidence type="ECO:0000256" key="6">
    <source>
        <dbReference type="ARBA" id="ARBA00022842"/>
    </source>
</evidence>
<reference evidence="10" key="1">
    <citation type="submission" date="2020-04" db="EMBL/GenBank/DDBJ databases">
        <authorList>
            <person name="Zhang T."/>
        </authorList>
    </citation>
    <scope>NUCLEOTIDE SEQUENCE</scope>
    <source>
        <strain evidence="10">HKST-UBA13</strain>
    </source>
</reference>
<dbReference type="GO" id="GO:0004654">
    <property type="term" value="F:polyribonucleotide nucleotidyltransferase activity"/>
    <property type="evidence" value="ECO:0007669"/>
    <property type="project" value="UniProtKB-UniRule"/>
</dbReference>
<dbReference type="SMART" id="SM00316">
    <property type="entry name" value="S1"/>
    <property type="match status" value="1"/>
</dbReference>
<dbReference type="GO" id="GO:0000175">
    <property type="term" value="F:3'-5'-RNA exonuclease activity"/>
    <property type="evidence" value="ECO:0007669"/>
    <property type="project" value="TreeGrafter"/>
</dbReference>
<dbReference type="FunFam" id="3.30.1370.10:FF:000001">
    <property type="entry name" value="Polyribonucleotide nucleotidyltransferase"/>
    <property type="match status" value="1"/>
</dbReference>
<dbReference type="InterPro" id="IPR036345">
    <property type="entry name" value="ExoRNase_PH_dom2_sf"/>
</dbReference>
<organism evidence="10 11">
    <name type="scientific">Candidatus Dojkabacteria bacterium</name>
    <dbReference type="NCBI Taxonomy" id="2099670"/>
    <lineage>
        <taxon>Bacteria</taxon>
        <taxon>Candidatus Dojkabacteria</taxon>
    </lineage>
</organism>
<dbReference type="Proteomes" id="UP000775877">
    <property type="component" value="Unassembled WGS sequence"/>
</dbReference>
<dbReference type="InterPro" id="IPR004087">
    <property type="entry name" value="KH_dom"/>
</dbReference>
<reference evidence="10" key="2">
    <citation type="journal article" date="2021" name="Microbiome">
        <title>Successional dynamics and alternative stable states in a saline activated sludge microbial community over 9 years.</title>
        <authorList>
            <person name="Wang Y."/>
            <person name="Ye J."/>
            <person name="Ju F."/>
            <person name="Liu L."/>
            <person name="Boyd J.A."/>
            <person name="Deng Y."/>
            <person name="Parks D.H."/>
            <person name="Jiang X."/>
            <person name="Yin X."/>
            <person name="Woodcroft B.J."/>
            <person name="Tyson G.W."/>
            <person name="Hugenholtz P."/>
            <person name="Polz M.F."/>
            <person name="Zhang T."/>
        </authorList>
    </citation>
    <scope>NUCLEOTIDE SEQUENCE</scope>
    <source>
        <strain evidence="10">HKST-UBA13</strain>
    </source>
</reference>
<dbReference type="InterPro" id="IPR020568">
    <property type="entry name" value="Ribosomal_Su5_D2-typ_SF"/>
</dbReference>
<dbReference type="PANTHER" id="PTHR11252:SF0">
    <property type="entry name" value="POLYRIBONUCLEOTIDE NUCLEOTIDYLTRANSFERASE 1, MITOCHONDRIAL"/>
    <property type="match status" value="1"/>
</dbReference>
<dbReference type="InterPro" id="IPR027408">
    <property type="entry name" value="PNPase/RNase_PH_dom_sf"/>
</dbReference>
<keyword evidence="6 8" id="KW-0460">Magnesium</keyword>
<dbReference type="SUPFAM" id="SSF54211">
    <property type="entry name" value="Ribosomal protein S5 domain 2-like"/>
    <property type="match status" value="2"/>
</dbReference>
<evidence type="ECO:0000256" key="5">
    <source>
        <dbReference type="ARBA" id="ARBA00022723"/>
    </source>
</evidence>
<dbReference type="CDD" id="cd04472">
    <property type="entry name" value="S1_PNPase"/>
    <property type="match status" value="1"/>
</dbReference>
<dbReference type="PROSITE" id="PS50126">
    <property type="entry name" value="S1"/>
    <property type="match status" value="1"/>
</dbReference>
<gene>
    <name evidence="8" type="primary">pnp</name>
    <name evidence="10" type="ORF">KC678_03715</name>
</gene>
<dbReference type="GO" id="GO:0005829">
    <property type="term" value="C:cytosol"/>
    <property type="evidence" value="ECO:0007669"/>
    <property type="project" value="TreeGrafter"/>
</dbReference>
<dbReference type="HAMAP" id="MF_01595">
    <property type="entry name" value="PNPase"/>
    <property type="match status" value="1"/>
</dbReference>
<feature type="domain" description="S1 motif" evidence="9">
    <location>
        <begin position="630"/>
        <end position="698"/>
    </location>
</feature>
<dbReference type="PANTHER" id="PTHR11252">
    <property type="entry name" value="POLYRIBONUCLEOTIDE NUCLEOTIDYLTRANSFERASE"/>
    <property type="match status" value="1"/>
</dbReference>
<evidence type="ECO:0000256" key="1">
    <source>
        <dbReference type="ARBA" id="ARBA00007404"/>
    </source>
</evidence>
<dbReference type="PROSITE" id="PS50084">
    <property type="entry name" value="KH_TYPE_1"/>
    <property type="match status" value="1"/>
</dbReference>
<evidence type="ECO:0000256" key="4">
    <source>
        <dbReference type="ARBA" id="ARBA00022695"/>
    </source>
</evidence>
<comment type="caution">
    <text evidence="10">The sequence shown here is derived from an EMBL/GenBank/DDBJ whole genome shotgun (WGS) entry which is preliminary data.</text>
</comment>
<sequence>MKEVSKTISVAKKDVEIATGKLATLSHGAIKLTMGGTVLFAAVTVDNSDSDLDYFPLSVEYIEKMYASGNISGSRFKKREGLPSDEATIKAREVDHSIRSLFPKSFKRAVSVVLTVLAYDGENDPQALTVLGTSLAIMQAGIPFAGPCSSVVVGVNPDNTFTINPSAEGREDLAGEFIISGVDGKTLSFEGWGKELTEDTMDKLLDAADKEIRSINKQQTEFIKTIDKTLDLDPNLYDNKPADEKLIDLVKKSFKDQIKEAMFVGEKDKRDEKLGHIQEEARVKFLEEDEEIDANELSAAVDYVARAVLREGVMEKNERVSGRKLDEIRPLSASIDELPTVHGSAVFTRGLTQSLSIVTLAPKSSELLFDDMEGEGAKTFMHHYNFPPFSTGEAGRYRYHPGRREIGHGAIGENALMNMVPSTDDFPYTIRVVSEIMSSNGSTSMAATCASSMALMAAGVPMKEQVAGIGVGLVTEDGNPENYKLLLDIEGIEDFYGDMDFKVAGTEEGITALQMDVKITGITMEILADAIKAAHAGRIHILNKMLEVIDQPRAELNKYAPRISTIKINPKKIGELIGPGGKIIRALQEETNTEISVEEDGTVHIAGVDPEGLERALEQVELLTKEVEVGQVYTGEVVRIMDFGAFVELIPGKDGLIHISELAPGFVKSVRDVVKEGDMVEVKVIEIDDQGRVNLSRKALMGEQRAEEQHGGSDSE</sequence>
<dbReference type="CDD" id="cd11364">
    <property type="entry name" value="RNase_PH_PNPase_2"/>
    <property type="match status" value="1"/>
</dbReference>
<dbReference type="InterPro" id="IPR012340">
    <property type="entry name" value="NA-bd_OB-fold"/>
</dbReference>
<dbReference type="SUPFAM" id="SSF54791">
    <property type="entry name" value="Eukaryotic type KH-domain (KH-domain type I)"/>
    <property type="match status" value="1"/>
</dbReference>
<feature type="binding site" evidence="8">
    <location>
        <position position="494"/>
    </location>
    <ligand>
        <name>Mg(2+)</name>
        <dbReference type="ChEBI" id="CHEBI:18420"/>
    </ligand>
</feature>
<dbReference type="InterPro" id="IPR036612">
    <property type="entry name" value="KH_dom_type_1_sf"/>
</dbReference>
<dbReference type="NCBIfam" id="TIGR03591">
    <property type="entry name" value="polynuc_phos"/>
    <property type="match status" value="1"/>
</dbReference>
<keyword evidence="4 8" id="KW-0548">Nucleotidyltransferase</keyword>
<comment type="subcellular location">
    <subcellularLocation>
        <location evidence="8">Cytoplasm</location>
    </subcellularLocation>
</comment>
<keyword evidence="7 8" id="KW-0694">RNA-binding</keyword>
<dbReference type="Pfam" id="PF03726">
    <property type="entry name" value="PNPase"/>
    <property type="match status" value="1"/>
</dbReference>
<name>A0A955L262_9BACT</name>
<dbReference type="InterPro" id="IPR004088">
    <property type="entry name" value="KH_dom_type_1"/>
</dbReference>
<dbReference type="SUPFAM" id="SSF50249">
    <property type="entry name" value="Nucleic acid-binding proteins"/>
    <property type="match status" value="1"/>
</dbReference>
<dbReference type="InterPro" id="IPR012162">
    <property type="entry name" value="PNPase"/>
</dbReference>
<dbReference type="GO" id="GO:0006396">
    <property type="term" value="P:RNA processing"/>
    <property type="evidence" value="ECO:0007669"/>
    <property type="project" value="InterPro"/>
</dbReference>
<evidence type="ECO:0000256" key="7">
    <source>
        <dbReference type="ARBA" id="ARBA00022884"/>
    </source>
</evidence>
<dbReference type="FunFam" id="3.30.230.70:FF:000002">
    <property type="entry name" value="Polyribonucleotide nucleotidyltransferase"/>
    <property type="match status" value="1"/>
</dbReference>